<accession>A0A8S1TP65</accession>
<comment type="caution">
    <text evidence="2">The sequence shown here is derived from an EMBL/GenBank/DDBJ whole genome shotgun (WGS) entry which is preliminary data.</text>
</comment>
<organism evidence="2 3">
    <name type="scientific">Paramecium octaurelia</name>
    <dbReference type="NCBI Taxonomy" id="43137"/>
    <lineage>
        <taxon>Eukaryota</taxon>
        <taxon>Sar</taxon>
        <taxon>Alveolata</taxon>
        <taxon>Ciliophora</taxon>
        <taxon>Intramacronucleata</taxon>
        <taxon>Oligohymenophorea</taxon>
        <taxon>Peniculida</taxon>
        <taxon>Parameciidae</taxon>
        <taxon>Paramecium</taxon>
    </lineage>
</organism>
<keyword evidence="3" id="KW-1185">Reference proteome</keyword>
<evidence type="ECO:0000256" key="1">
    <source>
        <dbReference type="SAM" id="Phobius"/>
    </source>
</evidence>
<feature type="transmembrane region" description="Helical" evidence="1">
    <location>
        <begin position="195"/>
        <end position="214"/>
    </location>
</feature>
<protein>
    <recommendedName>
        <fullName evidence="4">Transmembrane protein</fullName>
    </recommendedName>
</protein>
<feature type="transmembrane region" description="Helical" evidence="1">
    <location>
        <begin position="151"/>
        <end position="174"/>
    </location>
</feature>
<keyword evidence="1" id="KW-0812">Transmembrane</keyword>
<sequence>MIRTYFKKNFEQYLIVQSNLRLYFWLDMPLKRNLPACPYTKKILSQQIWRLILRYQISMLYLNQKKKQKMHEKSIEKSKLYGQTKKMKEMQSLSQLMGSSQISIYFNEKQRIWKQHCVKLFHNRESIHEHDQMIQKFKQFTNEQSKSCNEVFLQFQLINVLFFKILIQFPKYLFFTLIQKNYQWQCNSVVRLEQLLLLNLIFYLNQLVLTYFLANYHKEQINQFVHNQMESFYEIQVNY</sequence>
<evidence type="ECO:0008006" key="4">
    <source>
        <dbReference type="Google" id="ProtNLM"/>
    </source>
</evidence>
<proteinExistence type="predicted"/>
<keyword evidence="1" id="KW-0472">Membrane</keyword>
<dbReference type="Proteomes" id="UP000683925">
    <property type="component" value="Unassembled WGS sequence"/>
</dbReference>
<keyword evidence="1" id="KW-1133">Transmembrane helix</keyword>
<evidence type="ECO:0000313" key="2">
    <source>
        <dbReference type="EMBL" id="CAD8153142.1"/>
    </source>
</evidence>
<dbReference type="AlphaFoldDB" id="A0A8S1TP65"/>
<name>A0A8S1TP65_PAROT</name>
<dbReference type="EMBL" id="CAJJDP010000027">
    <property type="protein sequence ID" value="CAD8153142.1"/>
    <property type="molecule type" value="Genomic_DNA"/>
</dbReference>
<gene>
    <name evidence="2" type="ORF">POCTA_138.1.T0270233</name>
</gene>
<evidence type="ECO:0000313" key="3">
    <source>
        <dbReference type="Proteomes" id="UP000683925"/>
    </source>
</evidence>
<reference evidence="2" key="1">
    <citation type="submission" date="2021-01" db="EMBL/GenBank/DDBJ databases">
        <authorList>
            <consortium name="Genoscope - CEA"/>
            <person name="William W."/>
        </authorList>
    </citation>
    <scope>NUCLEOTIDE SEQUENCE</scope>
</reference>